<dbReference type="Gene3D" id="3.30.430.20">
    <property type="entry name" value="Gnk2 domain, C-X8-C-X2-C motif"/>
    <property type="match status" value="2"/>
</dbReference>
<keyword evidence="6" id="KW-0418">Kinase</keyword>
<keyword evidence="7 10" id="KW-0067">ATP-binding</keyword>
<keyword evidence="2" id="KW-0808">Transferase</keyword>
<keyword evidence="9" id="KW-0325">Glycoprotein</keyword>
<evidence type="ECO:0000256" key="4">
    <source>
        <dbReference type="ARBA" id="ARBA00022737"/>
    </source>
</evidence>
<evidence type="ECO:0000256" key="3">
    <source>
        <dbReference type="ARBA" id="ARBA00022729"/>
    </source>
</evidence>
<dbReference type="CDD" id="cd23509">
    <property type="entry name" value="Gnk2-like"/>
    <property type="match status" value="2"/>
</dbReference>
<dbReference type="PROSITE" id="PS50011">
    <property type="entry name" value="PROTEIN_KINASE_DOM"/>
    <property type="match status" value="1"/>
</dbReference>
<dbReference type="AlphaFoldDB" id="A0A8I6XIX1"/>
<dbReference type="InterPro" id="IPR008271">
    <property type="entry name" value="Ser/Thr_kinase_AS"/>
</dbReference>
<dbReference type="SMR" id="A0A8I6XIX1"/>
<feature type="transmembrane region" description="Helical" evidence="11">
    <location>
        <begin position="15"/>
        <end position="38"/>
    </location>
</feature>
<dbReference type="SUPFAM" id="SSF56112">
    <property type="entry name" value="Protein kinase-like (PK-like)"/>
    <property type="match status" value="1"/>
</dbReference>
<keyword evidence="15" id="KW-1185">Reference proteome</keyword>
<evidence type="ECO:0000313" key="15">
    <source>
        <dbReference type="Proteomes" id="UP000011116"/>
    </source>
</evidence>
<dbReference type="KEGG" id="hvg:123400222"/>
<dbReference type="PROSITE" id="PS00108">
    <property type="entry name" value="PROTEIN_KINASE_ST"/>
    <property type="match status" value="1"/>
</dbReference>
<dbReference type="EnsemblPlants" id="HORVU.MOREX.r3.5HG0501530.1">
    <property type="protein sequence ID" value="HORVU.MOREX.r3.5HG0501530.1"/>
    <property type="gene ID" value="HORVU.MOREX.r3.5HG0501530"/>
</dbReference>
<dbReference type="Proteomes" id="UP000011116">
    <property type="component" value="Chromosome 5H"/>
</dbReference>
<keyword evidence="8" id="KW-0675">Receptor</keyword>
<dbReference type="PROSITE" id="PS00107">
    <property type="entry name" value="PROTEIN_KINASE_ATP"/>
    <property type="match status" value="1"/>
</dbReference>
<dbReference type="Gene3D" id="1.10.510.10">
    <property type="entry name" value="Transferase(Phosphotransferase) domain 1"/>
    <property type="match status" value="1"/>
</dbReference>
<dbReference type="OrthoDB" id="675736at2759"/>
<keyword evidence="11" id="KW-1133">Transmembrane helix</keyword>
<evidence type="ECO:0000256" key="7">
    <source>
        <dbReference type="ARBA" id="ARBA00022840"/>
    </source>
</evidence>
<keyword evidence="11" id="KW-0472">Membrane</keyword>
<dbReference type="InterPro" id="IPR002902">
    <property type="entry name" value="GNK2"/>
</dbReference>
<dbReference type="InterPro" id="IPR000719">
    <property type="entry name" value="Prot_kinase_dom"/>
</dbReference>
<dbReference type="RefSeq" id="XP_044950582.1">
    <property type="nucleotide sequence ID" value="XM_045094647.1"/>
</dbReference>
<evidence type="ECO:0000256" key="6">
    <source>
        <dbReference type="ARBA" id="ARBA00022777"/>
    </source>
</evidence>
<dbReference type="GO" id="GO:0005524">
    <property type="term" value="F:ATP binding"/>
    <property type="evidence" value="ECO:0007669"/>
    <property type="project" value="UniProtKB-UniRule"/>
</dbReference>
<dbReference type="InterPro" id="IPR011009">
    <property type="entry name" value="Kinase-like_dom_sf"/>
</dbReference>
<dbReference type="Pfam" id="PF01657">
    <property type="entry name" value="Stress-antifung"/>
    <property type="match status" value="2"/>
</dbReference>
<reference evidence="14" key="2">
    <citation type="submission" date="2020-10" db="EMBL/GenBank/DDBJ databases">
        <authorList>
            <person name="Scholz U."/>
            <person name="Mascher M."/>
            <person name="Fiebig A."/>
        </authorList>
    </citation>
    <scope>NUCLEOTIDE SEQUENCE [LARGE SCALE GENOMIC DNA]</scope>
    <source>
        <strain evidence="14">cv. Morex</strain>
    </source>
</reference>
<evidence type="ECO:0000256" key="8">
    <source>
        <dbReference type="ARBA" id="ARBA00023170"/>
    </source>
</evidence>
<feature type="binding site" evidence="10">
    <location>
        <position position="394"/>
    </location>
    <ligand>
        <name>ATP</name>
        <dbReference type="ChEBI" id="CHEBI:30616"/>
    </ligand>
</feature>
<sequence>MWRAQKDPEQSTHSLPIAATAMLAGHGILAVVTVLLLLPSARPLEDSTCDPSTTFAPNSTYQANLNLLAAALPGNASSAPAGFAALSAGTASRAYAMALCRGDASASSCAACVAVAFRAAGQSCPNNTGVTMYEDDCVLRFANRQFLDFLKADQWQAGELSIQTRTADGSVPTVAVAWFRAAATSILTAVSAASSNSTAGASDGKKQYFVTGEVDFDPRIYALAQCVPVLTPEQCSSCLGQLLVQIKVQLSTKPPWISSRVEWCDLRYNVRPFYQGQAMLQLQAPPAPSSGTPETGAEKKKSSAVGISVGIVCSLVLISILLALAFIRFRRINKATEHDNPFKKISRAQCVIYDLPALEEATENFSQRNKLGEGGFGAVYKGILPDGQEIAVKKLLGTAGHGLDQLHNEVLMLAELQHKNLVRLHGFYSHRDDTLLVYEYIKNGSLDNFLSDDTREEGHTLVWGQQYNIILGIAKGILYLHEDSSMRVIHRDLKPNNILLDEEMEAKIADFGLARLLGEGHTHTKTSGAVGTLGYMAPEYAIHGRVSPKIDIFSYGVLVLQIVTRRRECWSADGNTVNLLTEVWNHWKKGTISQMMDQTLDQHTRNQQLQCLHVGLMCVQAHPDDRPEISTVIFMLTRDSMELQLPEEPAFFFGSGQSSDFVSGEDISVNGVSFTEPYPR</sequence>
<evidence type="ECO:0000259" key="12">
    <source>
        <dbReference type="PROSITE" id="PS50011"/>
    </source>
</evidence>
<organism evidence="14 15">
    <name type="scientific">Hordeum vulgare subsp. vulgare</name>
    <name type="common">Domesticated barley</name>
    <dbReference type="NCBI Taxonomy" id="112509"/>
    <lineage>
        <taxon>Eukaryota</taxon>
        <taxon>Viridiplantae</taxon>
        <taxon>Streptophyta</taxon>
        <taxon>Embryophyta</taxon>
        <taxon>Tracheophyta</taxon>
        <taxon>Spermatophyta</taxon>
        <taxon>Magnoliopsida</taxon>
        <taxon>Liliopsida</taxon>
        <taxon>Poales</taxon>
        <taxon>Poaceae</taxon>
        <taxon>BOP clade</taxon>
        <taxon>Pooideae</taxon>
        <taxon>Triticodae</taxon>
        <taxon>Triticeae</taxon>
        <taxon>Hordeinae</taxon>
        <taxon>Hordeum</taxon>
    </lineage>
</organism>
<dbReference type="Pfam" id="PF00069">
    <property type="entry name" value="Pkinase"/>
    <property type="match status" value="1"/>
</dbReference>
<feature type="domain" description="Gnk2-homologous" evidence="13">
    <location>
        <begin position="161"/>
        <end position="273"/>
    </location>
</feature>
<evidence type="ECO:0000313" key="14">
    <source>
        <dbReference type="EnsemblPlants" id="HORVU.MOREX.r3.5HG0501530.1"/>
    </source>
</evidence>
<dbReference type="GO" id="GO:0005886">
    <property type="term" value="C:plasma membrane"/>
    <property type="evidence" value="ECO:0000318"/>
    <property type="project" value="GO_Central"/>
</dbReference>
<dbReference type="GeneID" id="123400222"/>
<dbReference type="InterPro" id="IPR038408">
    <property type="entry name" value="GNK2_sf"/>
</dbReference>
<dbReference type="GO" id="GO:0004674">
    <property type="term" value="F:protein serine/threonine kinase activity"/>
    <property type="evidence" value="ECO:0000318"/>
    <property type="project" value="GO_Central"/>
</dbReference>
<accession>A0A8I6XIX1</accession>
<dbReference type="PROSITE" id="PS51473">
    <property type="entry name" value="GNK2"/>
    <property type="match status" value="2"/>
</dbReference>
<dbReference type="Gramene" id="HORVU.MOREX.r3.5HG0501530.1">
    <property type="protein sequence ID" value="HORVU.MOREX.r3.5HG0501530.1"/>
    <property type="gene ID" value="HORVU.MOREX.r3.5HG0501530"/>
</dbReference>
<dbReference type="FunFam" id="1.10.510.10:FF:000384">
    <property type="entry name" value="G-type lectin S-receptor-like serine/threonine-protein kinase"/>
    <property type="match status" value="1"/>
</dbReference>
<evidence type="ECO:0000256" key="1">
    <source>
        <dbReference type="ARBA" id="ARBA00022527"/>
    </source>
</evidence>
<evidence type="ECO:0000259" key="13">
    <source>
        <dbReference type="PROSITE" id="PS51473"/>
    </source>
</evidence>
<keyword evidence="11" id="KW-0812">Transmembrane</keyword>
<evidence type="ECO:0000256" key="10">
    <source>
        <dbReference type="PROSITE-ProRule" id="PRU10141"/>
    </source>
</evidence>
<dbReference type="InterPro" id="IPR017441">
    <property type="entry name" value="Protein_kinase_ATP_BS"/>
</dbReference>
<name>A0A8I6XIX1_HORVV</name>
<keyword evidence="4" id="KW-0677">Repeat</keyword>
<reference evidence="14" key="3">
    <citation type="submission" date="2022-01" db="UniProtKB">
        <authorList>
            <consortium name="EnsemblPlants"/>
        </authorList>
    </citation>
    <scope>IDENTIFICATION</scope>
    <source>
        <strain evidence="14">subsp. vulgare</strain>
    </source>
</reference>
<evidence type="ECO:0000256" key="9">
    <source>
        <dbReference type="ARBA" id="ARBA00023180"/>
    </source>
</evidence>
<dbReference type="GO" id="GO:0007165">
    <property type="term" value="P:signal transduction"/>
    <property type="evidence" value="ECO:0000318"/>
    <property type="project" value="GO_Central"/>
</dbReference>
<reference evidence="15" key="1">
    <citation type="journal article" date="2012" name="Nature">
        <title>A physical, genetic and functional sequence assembly of the barley genome.</title>
        <authorList>
            <consortium name="The International Barley Genome Sequencing Consortium"/>
            <person name="Mayer K.F."/>
            <person name="Waugh R."/>
            <person name="Brown J.W."/>
            <person name="Schulman A."/>
            <person name="Langridge P."/>
            <person name="Platzer M."/>
            <person name="Fincher G.B."/>
            <person name="Muehlbauer G.J."/>
            <person name="Sato K."/>
            <person name="Close T.J."/>
            <person name="Wise R.P."/>
            <person name="Stein N."/>
        </authorList>
    </citation>
    <scope>NUCLEOTIDE SEQUENCE [LARGE SCALE GENOMIC DNA]</scope>
    <source>
        <strain evidence="15">cv. Morex</strain>
    </source>
</reference>
<dbReference type="InterPro" id="IPR052059">
    <property type="entry name" value="CR_Ser/Thr_kinase"/>
</dbReference>
<protein>
    <submittedName>
        <fullName evidence="14">Uncharacterized protein</fullName>
    </submittedName>
</protein>
<feature type="transmembrane region" description="Helical" evidence="11">
    <location>
        <begin position="304"/>
        <end position="327"/>
    </location>
</feature>
<evidence type="ECO:0000256" key="11">
    <source>
        <dbReference type="SAM" id="Phobius"/>
    </source>
</evidence>
<feature type="domain" description="Gnk2-homologous" evidence="13">
    <location>
        <begin position="43"/>
        <end position="146"/>
    </location>
</feature>
<evidence type="ECO:0000256" key="5">
    <source>
        <dbReference type="ARBA" id="ARBA00022741"/>
    </source>
</evidence>
<feature type="domain" description="Protein kinase" evidence="12">
    <location>
        <begin position="365"/>
        <end position="651"/>
    </location>
</feature>
<dbReference type="SMART" id="SM00220">
    <property type="entry name" value="S_TKc"/>
    <property type="match status" value="1"/>
</dbReference>
<keyword evidence="1" id="KW-0723">Serine/threonine-protein kinase</keyword>
<evidence type="ECO:0000256" key="2">
    <source>
        <dbReference type="ARBA" id="ARBA00022679"/>
    </source>
</evidence>
<keyword evidence="3" id="KW-0732">Signal</keyword>
<dbReference type="Gene3D" id="3.30.200.20">
    <property type="entry name" value="Phosphorylase Kinase, domain 1"/>
    <property type="match status" value="1"/>
</dbReference>
<proteinExistence type="predicted"/>
<dbReference type="GO" id="GO:0006955">
    <property type="term" value="P:immune response"/>
    <property type="evidence" value="ECO:0000318"/>
    <property type="project" value="GO_Central"/>
</dbReference>
<keyword evidence="5 10" id="KW-0547">Nucleotide-binding</keyword>
<dbReference type="PANTHER" id="PTHR47973">
    <property type="entry name" value="CYSTEINE-RICH RECEPTOR-LIKE PROTEIN KINASE 3"/>
    <property type="match status" value="1"/>
</dbReference>
<dbReference type="FunFam" id="3.30.200.20:FF:000177">
    <property type="entry name" value="Cysteine-rich receptor-like protein kinase 2"/>
    <property type="match status" value="1"/>
</dbReference>
<gene>
    <name evidence="14" type="primary">LOC123400222</name>
</gene>